<keyword evidence="2" id="KW-0732">Signal</keyword>
<dbReference type="InterPro" id="IPR029052">
    <property type="entry name" value="Metallo-depent_PP-like"/>
</dbReference>
<dbReference type="InterPro" id="IPR052169">
    <property type="entry name" value="CW_Biosynth-Accessory"/>
</dbReference>
<dbReference type="EMBL" id="FN543107">
    <property type="protein sequence ID" value="CBA32119.1"/>
    <property type="molecule type" value="Genomic_DNA"/>
</dbReference>
<feature type="domain" description="Capsule synthesis protein CapA" evidence="3">
    <location>
        <begin position="41"/>
        <end position="277"/>
    </location>
</feature>
<reference evidence="4" key="1">
    <citation type="journal article" date="2010" name="Nature">
        <title>The Dynamic genome of Hydra.</title>
        <authorList>
            <person name="Chapman J.A."/>
            <person name="Kirkness E.F."/>
            <person name="Simakov O."/>
            <person name="Hampson S.E."/>
            <person name="Mitros T."/>
            <person name="Weinmaier T."/>
            <person name="Rattei T."/>
            <person name="Balasubramanian P.G."/>
            <person name="Borman J."/>
            <person name="Busam D."/>
            <person name="Disbennett K."/>
            <person name="Pfannkoch C."/>
            <person name="Sumin N."/>
            <person name="Sutton G."/>
            <person name="Viswanathan L."/>
            <person name="Walenz B."/>
            <person name="Goodstein D.M."/>
            <person name="Hellsten U."/>
            <person name="Kawashima T."/>
            <person name="Prochnik S.E."/>
            <person name="Putnam N.H."/>
            <person name="Shu S."/>
            <person name="Blumberg B."/>
            <person name="Dana C.E."/>
            <person name="Gee L."/>
            <person name="Kibler D.F."/>
            <person name="Law L."/>
            <person name="Lindgens D."/>
            <person name="Martinez D.E."/>
            <person name="Peng J."/>
            <person name="Wigge P.A."/>
            <person name="Bertulat B."/>
            <person name="Guder C."/>
            <person name="Nakamura Y."/>
            <person name="Ozbek S."/>
            <person name="Watanabe H."/>
            <person name="Khalturin K."/>
            <person name="Hemmrich G."/>
            <person name="Franke A."/>
            <person name="Augustin R."/>
            <person name="Fraune S."/>
            <person name="Hayakawa E."/>
            <person name="Hayakawa S."/>
            <person name="Hirose M."/>
            <person name="Hwang J."/>
            <person name="Ikeo K."/>
            <person name="Nishimiya-Fujisawa C."/>
            <person name="Ogura A."/>
            <person name="Takahashi T."/>
            <person name="Steinmetz P.R."/>
            <person name="Zhang X."/>
            <person name="Aufschnaiter R."/>
            <person name="Eder M.K."/>
            <person name="Gorny A.K."/>
            <person name="Salvenmoser W."/>
            <person name="Heimberg A.M."/>
            <person name="Wheeler B.M."/>
            <person name="Peterson K.J."/>
            <person name="Boettger A."/>
            <person name="Tischler P."/>
            <person name="Wolf A."/>
            <person name="Gojobori T."/>
            <person name="Remington K.A."/>
            <person name="Strausberg R.L."/>
            <person name="Venter J."/>
            <person name="Technau U."/>
            <person name="Hobmayer B."/>
            <person name="Bosch T.C."/>
            <person name="Holstein T.W."/>
            <person name="Fujisawa T."/>
            <person name="Bode H.R."/>
            <person name="David C.N."/>
            <person name="Rokhsar D.S."/>
            <person name="Steele R.E."/>
        </authorList>
    </citation>
    <scope>NUCLEOTIDE SEQUENCE</scope>
</reference>
<evidence type="ECO:0000256" key="2">
    <source>
        <dbReference type="SAM" id="SignalP"/>
    </source>
</evidence>
<comment type="similarity">
    <text evidence="1">Belongs to the CapA family.</text>
</comment>
<organism evidence="4">
    <name type="scientific">Curvibacter symbiont subsp. Hydra magnipapillata</name>
    <dbReference type="NCBI Taxonomy" id="667019"/>
    <lineage>
        <taxon>Bacteria</taxon>
        <taxon>Pseudomonadati</taxon>
        <taxon>Pseudomonadota</taxon>
        <taxon>Betaproteobacteria</taxon>
        <taxon>Burkholderiales</taxon>
        <taxon>Comamonadaceae</taxon>
        <taxon>Curvibacter</taxon>
    </lineage>
</organism>
<dbReference type="InterPro" id="IPR019079">
    <property type="entry name" value="Capsule_synth_CapA"/>
</dbReference>
<dbReference type="PANTHER" id="PTHR33393:SF13">
    <property type="entry name" value="PGA BIOSYNTHESIS PROTEIN CAPA"/>
    <property type="match status" value="1"/>
</dbReference>
<feature type="chain" id="PRO_5003003882" description="Capsule synthesis protein CapA domain-containing protein" evidence="2">
    <location>
        <begin position="36"/>
        <end position="339"/>
    </location>
</feature>
<protein>
    <recommendedName>
        <fullName evidence="3">Capsule synthesis protein CapA domain-containing protein</fullName>
    </recommendedName>
</protein>
<proteinExistence type="inferred from homology"/>
<accession>C9YEP7</accession>
<evidence type="ECO:0000259" key="3">
    <source>
        <dbReference type="SMART" id="SM00854"/>
    </source>
</evidence>
<dbReference type="SUPFAM" id="SSF56300">
    <property type="entry name" value="Metallo-dependent phosphatases"/>
    <property type="match status" value="1"/>
</dbReference>
<feature type="signal peptide" evidence="2">
    <location>
        <begin position="1"/>
        <end position="35"/>
    </location>
</feature>
<dbReference type="AlphaFoldDB" id="C9YEP7"/>
<name>C9YEP7_CURXX</name>
<dbReference type="Gene3D" id="3.60.21.10">
    <property type="match status" value="1"/>
</dbReference>
<dbReference type="CDD" id="cd07381">
    <property type="entry name" value="MPP_CapA"/>
    <property type="match status" value="1"/>
</dbReference>
<dbReference type="SMART" id="SM00854">
    <property type="entry name" value="PGA_cap"/>
    <property type="match status" value="1"/>
</dbReference>
<evidence type="ECO:0000256" key="1">
    <source>
        <dbReference type="ARBA" id="ARBA00005662"/>
    </source>
</evidence>
<dbReference type="Pfam" id="PF09587">
    <property type="entry name" value="PGA_cap"/>
    <property type="match status" value="1"/>
</dbReference>
<dbReference type="PANTHER" id="PTHR33393">
    <property type="entry name" value="POLYGLUTAMINE SYNTHESIS ACCESSORY PROTEIN RV0574C-RELATED"/>
    <property type="match status" value="1"/>
</dbReference>
<evidence type="ECO:0000313" key="4">
    <source>
        <dbReference type="EMBL" id="CBA32119.1"/>
    </source>
</evidence>
<gene>
    <name evidence="4" type="ORF">Csp_D30530</name>
</gene>
<sequence>MCAARSKAMKRHIQQALSGVLIAFAMATGASTALAQSAPVTLVFAGDIVLDDVAGDMITRGEDPFAAFGNYFRKADIRIGNLECVVATTGSAGDKNYTFRAHPRTLPVLKRHFDALALANNHSGDYGREAFAEMLTLLPAAGLQYFGGGHNLKEAHAPLIIERNGLRIALLGYNEFMPRSFEADFDAPGSAWSEDEQVVADIRAARSVHRADLVIPVMHWGWENELVANSRQRQLARLMVEAGADAVIGGHPHVTQDIEHHQGKPIVYSVGNFVMKETDNDNQRRAWILRLRLDKQGVQAFDTRAVQIDMQGIPTPDMARATPCWNRGQTTPGLCIPAD</sequence>